<dbReference type="AlphaFoldDB" id="A0A7R8Z092"/>
<feature type="transmembrane region" description="Helical" evidence="6">
    <location>
        <begin position="246"/>
        <end position="263"/>
    </location>
</feature>
<gene>
    <name evidence="7" type="ORF">HERILL_LOCUS14519</name>
</gene>
<dbReference type="InParanoid" id="A0A7R8Z092"/>
<keyword evidence="2 6" id="KW-0812">Transmembrane</keyword>
<evidence type="ECO:0000256" key="2">
    <source>
        <dbReference type="ARBA" id="ARBA00022692"/>
    </source>
</evidence>
<evidence type="ECO:0000256" key="3">
    <source>
        <dbReference type="ARBA" id="ARBA00022989"/>
    </source>
</evidence>
<dbReference type="FunCoup" id="A0A7R8Z092">
    <property type="interactions" value="38"/>
</dbReference>
<evidence type="ECO:0000256" key="1">
    <source>
        <dbReference type="ARBA" id="ARBA00004141"/>
    </source>
</evidence>
<feature type="region of interest" description="Disordered" evidence="5">
    <location>
        <begin position="45"/>
        <end position="64"/>
    </location>
</feature>
<dbReference type="InterPro" id="IPR003689">
    <property type="entry name" value="ZIP"/>
</dbReference>
<feature type="transmembrane region" description="Helical" evidence="6">
    <location>
        <begin position="12"/>
        <end position="35"/>
    </location>
</feature>
<keyword evidence="3 6" id="KW-1133">Transmembrane helix</keyword>
<keyword evidence="8" id="KW-1185">Reference proteome</keyword>
<keyword evidence="4 6" id="KW-0472">Membrane</keyword>
<reference evidence="7 8" key="1">
    <citation type="submission" date="2020-11" db="EMBL/GenBank/DDBJ databases">
        <authorList>
            <person name="Wallbank WR R."/>
            <person name="Pardo Diaz C."/>
            <person name="Kozak K."/>
            <person name="Martin S."/>
            <person name="Jiggins C."/>
            <person name="Moest M."/>
            <person name="Warren A I."/>
            <person name="Generalovic N T."/>
            <person name="Byers J.R.P. K."/>
            <person name="Montejo-Kovacevich G."/>
            <person name="Yen C E."/>
        </authorList>
    </citation>
    <scope>NUCLEOTIDE SEQUENCE [LARGE SCALE GENOMIC DNA]</scope>
</reference>
<dbReference type="EMBL" id="LR899014">
    <property type="protein sequence ID" value="CAD7092134.1"/>
    <property type="molecule type" value="Genomic_DNA"/>
</dbReference>
<dbReference type="Pfam" id="PF02535">
    <property type="entry name" value="Zip"/>
    <property type="match status" value="1"/>
</dbReference>
<feature type="transmembrane region" description="Helical" evidence="6">
    <location>
        <begin position="139"/>
        <end position="161"/>
    </location>
</feature>
<evidence type="ECO:0000313" key="8">
    <source>
        <dbReference type="Proteomes" id="UP000594454"/>
    </source>
</evidence>
<dbReference type="OrthoDB" id="448280at2759"/>
<evidence type="ECO:0000256" key="6">
    <source>
        <dbReference type="SAM" id="Phobius"/>
    </source>
</evidence>
<name>A0A7R8Z092_HERIL</name>
<dbReference type="GO" id="GO:0005385">
    <property type="term" value="F:zinc ion transmembrane transporter activity"/>
    <property type="evidence" value="ECO:0007669"/>
    <property type="project" value="TreeGrafter"/>
</dbReference>
<accession>A0A7R8Z092</accession>
<feature type="transmembrane region" description="Helical" evidence="6">
    <location>
        <begin position="113"/>
        <end position="133"/>
    </location>
</feature>
<feature type="transmembrane region" description="Helical" evidence="6">
    <location>
        <begin position="173"/>
        <end position="194"/>
    </location>
</feature>
<evidence type="ECO:0000256" key="4">
    <source>
        <dbReference type="ARBA" id="ARBA00023136"/>
    </source>
</evidence>
<comment type="subcellular location">
    <subcellularLocation>
        <location evidence="1">Membrane</location>
        <topology evidence="1">Multi-pass membrane protein</topology>
    </subcellularLocation>
</comment>
<dbReference type="PANTHER" id="PTHR11040">
    <property type="entry name" value="ZINC/IRON TRANSPORTER"/>
    <property type="match status" value="1"/>
</dbReference>
<dbReference type="GO" id="GO:0005886">
    <property type="term" value="C:plasma membrane"/>
    <property type="evidence" value="ECO:0007669"/>
    <property type="project" value="TreeGrafter"/>
</dbReference>
<dbReference type="Proteomes" id="UP000594454">
    <property type="component" value="Chromosome 6"/>
</dbReference>
<evidence type="ECO:0000313" key="7">
    <source>
        <dbReference type="EMBL" id="CAD7092134.1"/>
    </source>
</evidence>
<dbReference type="PANTHER" id="PTHR11040:SF169">
    <property type="entry name" value="FI24038P1"/>
    <property type="match status" value="1"/>
</dbReference>
<protein>
    <submittedName>
        <fullName evidence="7">Uncharacterized protein</fullName>
    </submittedName>
</protein>
<proteinExistence type="predicted"/>
<feature type="transmembrane region" description="Helical" evidence="6">
    <location>
        <begin position="206"/>
        <end position="225"/>
    </location>
</feature>
<evidence type="ECO:0000256" key="5">
    <source>
        <dbReference type="SAM" id="MobiDB-lite"/>
    </source>
</evidence>
<sequence length="265" mass="28946">MLPDVREEMPKYAEVVFCCGFFIIYFIDELVHLFFGEAIQHRSRSNSQGSLHSHHSHTRPNYGADRETESLLNTNAGHHHAQDPDACSHGDPSAPICHVSHEEPCTENMTGTFGLLCALSLHAFIEGLAIGVQDSSNKVMILLVAVACHKYVMGFCLGLELCANATSTLRSHLLAILVFSLGSAVGIGIGMIIVDLPDTLTKSALPILQGLAGGTLLYVTVLEVLPREKARWHRNRRRKYAGVTQFLAVGCGFAVMTLINFYIGD</sequence>
<organism evidence="7 8">
    <name type="scientific">Hermetia illucens</name>
    <name type="common">Black soldier fly</name>
    <dbReference type="NCBI Taxonomy" id="343691"/>
    <lineage>
        <taxon>Eukaryota</taxon>
        <taxon>Metazoa</taxon>
        <taxon>Ecdysozoa</taxon>
        <taxon>Arthropoda</taxon>
        <taxon>Hexapoda</taxon>
        <taxon>Insecta</taxon>
        <taxon>Pterygota</taxon>
        <taxon>Neoptera</taxon>
        <taxon>Endopterygota</taxon>
        <taxon>Diptera</taxon>
        <taxon>Brachycera</taxon>
        <taxon>Stratiomyomorpha</taxon>
        <taxon>Stratiomyidae</taxon>
        <taxon>Hermetiinae</taxon>
        <taxon>Hermetia</taxon>
    </lineage>
</organism>